<keyword evidence="3" id="KW-1185">Reference proteome</keyword>
<evidence type="ECO:0000313" key="3">
    <source>
        <dbReference type="Proteomes" id="UP000308707"/>
    </source>
</evidence>
<accession>A0A4U5JJP7</accession>
<evidence type="ECO:0000259" key="1">
    <source>
        <dbReference type="Pfam" id="PF08818"/>
    </source>
</evidence>
<dbReference type="Proteomes" id="UP000308707">
    <property type="component" value="Unassembled WGS sequence"/>
</dbReference>
<dbReference type="AlphaFoldDB" id="A0A4U5JJP7"/>
<feature type="domain" description="YdhG-like" evidence="1">
    <location>
        <begin position="23"/>
        <end position="113"/>
    </location>
</feature>
<name>A0A4U5JJP7_9GAMM</name>
<comment type="caution">
    <text evidence="2">The sequence shown here is derived from an EMBL/GenBank/DDBJ whole genome shotgun (WGS) entry which is preliminary data.</text>
</comment>
<dbReference type="Pfam" id="PF08818">
    <property type="entry name" value="DUF1801"/>
    <property type="match status" value="1"/>
</dbReference>
<proteinExistence type="predicted"/>
<dbReference type="OrthoDB" id="9811812at2"/>
<dbReference type="InterPro" id="IPR014922">
    <property type="entry name" value="YdhG-like"/>
</dbReference>
<dbReference type="SUPFAM" id="SSF159888">
    <property type="entry name" value="YdhG-like"/>
    <property type="match status" value="1"/>
</dbReference>
<dbReference type="Gene3D" id="3.90.1150.200">
    <property type="match status" value="1"/>
</dbReference>
<sequence length="134" mass="14492">MQTDRSAPADIDAYIAPFPPEVRAILEKIRATIRKAAPKAEERISYKMPAFAQDGMLVYFAAFKKHIGLFPPVGDPALRKAAAVYAGAKGNLRFPLDEPMPYALIGKIVKARIAENKAAAAAKAKKKADKSKPA</sequence>
<reference evidence="2 3" key="1">
    <citation type="submission" date="2019-04" db="EMBL/GenBank/DDBJ databases">
        <title>Reference strain of H23.</title>
        <authorList>
            <person name="Luo X."/>
        </authorList>
    </citation>
    <scope>NUCLEOTIDE SEQUENCE [LARGE SCALE GENOMIC DNA]</scope>
    <source>
        <strain evidence="2 3">H23</strain>
    </source>
</reference>
<gene>
    <name evidence="2" type="ORF">FCE95_13855</name>
</gene>
<evidence type="ECO:0000313" key="2">
    <source>
        <dbReference type="EMBL" id="TKR29245.1"/>
    </source>
</evidence>
<dbReference type="RefSeq" id="WP_137267650.1">
    <property type="nucleotide sequence ID" value="NZ_SZUA01000003.1"/>
</dbReference>
<protein>
    <recommendedName>
        <fullName evidence="1">YdhG-like domain-containing protein</fullName>
    </recommendedName>
</protein>
<dbReference type="EMBL" id="SZUA01000003">
    <property type="protein sequence ID" value="TKR29245.1"/>
    <property type="molecule type" value="Genomic_DNA"/>
</dbReference>
<organism evidence="2 3">
    <name type="scientific">Luteimonas gilva</name>
    <dbReference type="NCBI Taxonomy" id="2572684"/>
    <lineage>
        <taxon>Bacteria</taxon>
        <taxon>Pseudomonadati</taxon>
        <taxon>Pseudomonadota</taxon>
        <taxon>Gammaproteobacteria</taxon>
        <taxon>Lysobacterales</taxon>
        <taxon>Lysobacteraceae</taxon>
        <taxon>Luteimonas</taxon>
    </lineage>
</organism>